<accession>A0A0G0WSK0</accession>
<evidence type="ECO:0000313" key="2">
    <source>
        <dbReference type="Proteomes" id="UP000034292"/>
    </source>
</evidence>
<gene>
    <name evidence="1" type="ORF">UU23_C0001G0131</name>
</gene>
<protein>
    <recommendedName>
        <fullName evidence="3">DUF4258 domain-containing protein</fullName>
    </recommendedName>
</protein>
<evidence type="ECO:0000313" key="1">
    <source>
        <dbReference type="EMBL" id="KKR78367.1"/>
    </source>
</evidence>
<dbReference type="AlphaFoldDB" id="A0A0G0WSK0"/>
<dbReference type="STRING" id="1618408.UU23_C0001G0131"/>
<name>A0A0G0WSK0_9BACT</name>
<proteinExistence type="predicted"/>
<comment type="caution">
    <text evidence="1">The sequence shown here is derived from an EMBL/GenBank/DDBJ whole genome shotgun (WGS) entry which is preliminary data.</text>
</comment>
<organism evidence="1 2">
    <name type="scientific">Candidatus Curtissbacteria bacterium GW2011_GWA1_40_9</name>
    <dbReference type="NCBI Taxonomy" id="1618408"/>
    <lineage>
        <taxon>Bacteria</taxon>
        <taxon>Candidatus Curtissiibacteriota</taxon>
    </lineage>
</organism>
<reference evidence="1 2" key="1">
    <citation type="journal article" date="2015" name="Nature">
        <title>rRNA introns, odd ribosomes, and small enigmatic genomes across a large radiation of phyla.</title>
        <authorList>
            <person name="Brown C.T."/>
            <person name="Hug L.A."/>
            <person name="Thomas B.C."/>
            <person name="Sharon I."/>
            <person name="Castelle C.J."/>
            <person name="Singh A."/>
            <person name="Wilkins M.J."/>
            <person name="Williams K.H."/>
            <person name="Banfield J.F."/>
        </authorList>
    </citation>
    <scope>NUCLEOTIDE SEQUENCE [LARGE SCALE GENOMIC DNA]</scope>
</reference>
<sequence>MKIVFTKHASKKFSDFKDFGIIITQLQVKNVVLKSKYNLSDNGNKISASSFNENHNLRVVYKEEKGDIIIITFYIYKKGRYGEY</sequence>
<dbReference type="Proteomes" id="UP000034292">
    <property type="component" value="Unassembled WGS sequence"/>
</dbReference>
<dbReference type="EMBL" id="LBZV01000001">
    <property type="protein sequence ID" value="KKR78367.1"/>
    <property type="molecule type" value="Genomic_DNA"/>
</dbReference>
<evidence type="ECO:0008006" key="3">
    <source>
        <dbReference type="Google" id="ProtNLM"/>
    </source>
</evidence>